<feature type="binding site" description="axial binding residue" evidence="8">
    <location>
        <position position="453"/>
    </location>
    <ligand>
        <name>heme</name>
        <dbReference type="ChEBI" id="CHEBI:30413"/>
    </ligand>
    <ligandPart>
        <name>Fe</name>
        <dbReference type="ChEBI" id="CHEBI:18248"/>
    </ligandPart>
</feature>
<dbReference type="Proteomes" id="UP000016936">
    <property type="component" value="Unassembled WGS sequence"/>
</dbReference>
<evidence type="ECO:0000256" key="6">
    <source>
        <dbReference type="ARBA" id="ARBA00023004"/>
    </source>
</evidence>
<protein>
    <recommendedName>
        <fullName evidence="13">Cytochrome P450 monooxygenase</fullName>
    </recommendedName>
</protein>
<evidence type="ECO:0000256" key="1">
    <source>
        <dbReference type="ARBA" id="ARBA00001971"/>
    </source>
</evidence>
<keyword evidence="6 8" id="KW-0408">Iron</keyword>
<keyword evidence="7 9" id="KW-0503">Monooxygenase</keyword>
<evidence type="ECO:0000256" key="4">
    <source>
        <dbReference type="ARBA" id="ARBA00022723"/>
    </source>
</evidence>
<gene>
    <name evidence="11" type="ORF">COCHEDRAFT_1205713</name>
</gene>
<dbReference type="InterPro" id="IPR001128">
    <property type="entry name" value="Cyt_P450"/>
</dbReference>
<evidence type="ECO:0000256" key="5">
    <source>
        <dbReference type="ARBA" id="ARBA00023002"/>
    </source>
</evidence>
<dbReference type="PROSITE" id="PS00086">
    <property type="entry name" value="CYTOCHROME_P450"/>
    <property type="match status" value="1"/>
</dbReference>
<dbReference type="Pfam" id="PF00067">
    <property type="entry name" value="p450"/>
    <property type="match status" value="1"/>
</dbReference>
<evidence type="ECO:0000256" key="7">
    <source>
        <dbReference type="ARBA" id="ARBA00023033"/>
    </source>
</evidence>
<dbReference type="PRINTS" id="PR00385">
    <property type="entry name" value="P450"/>
</dbReference>
<comment type="cofactor">
    <cofactor evidence="1 8">
        <name>heme</name>
        <dbReference type="ChEBI" id="CHEBI:30413"/>
    </cofactor>
</comment>
<dbReference type="InterPro" id="IPR050121">
    <property type="entry name" value="Cytochrome_P450_monoxygenase"/>
</dbReference>
<dbReference type="EMBL" id="KB445580">
    <property type="protein sequence ID" value="EMD88498.1"/>
    <property type="molecule type" value="Genomic_DNA"/>
</dbReference>
<dbReference type="AlphaFoldDB" id="M2UKI0"/>
<evidence type="ECO:0000256" key="8">
    <source>
        <dbReference type="PIRSR" id="PIRSR602401-1"/>
    </source>
</evidence>
<comment type="similarity">
    <text evidence="2 9">Belongs to the cytochrome P450 family.</text>
</comment>
<dbReference type="PANTHER" id="PTHR24305">
    <property type="entry name" value="CYTOCHROME P450"/>
    <property type="match status" value="1"/>
</dbReference>
<dbReference type="CDD" id="cd11058">
    <property type="entry name" value="CYP60B-like"/>
    <property type="match status" value="1"/>
</dbReference>
<evidence type="ECO:0000313" key="12">
    <source>
        <dbReference type="Proteomes" id="UP000016936"/>
    </source>
</evidence>
<dbReference type="InterPro" id="IPR017972">
    <property type="entry name" value="Cyt_P450_CS"/>
</dbReference>
<evidence type="ECO:0008006" key="13">
    <source>
        <dbReference type="Google" id="ProtNLM"/>
    </source>
</evidence>
<reference evidence="12" key="2">
    <citation type="journal article" date="2013" name="PLoS Genet.">
        <title>Comparative genome structure, secondary metabolite, and effector coding capacity across Cochliobolus pathogens.</title>
        <authorList>
            <person name="Condon B.J."/>
            <person name="Leng Y."/>
            <person name="Wu D."/>
            <person name="Bushley K.E."/>
            <person name="Ohm R.A."/>
            <person name="Otillar R."/>
            <person name="Martin J."/>
            <person name="Schackwitz W."/>
            <person name="Grimwood J."/>
            <person name="MohdZainudin N."/>
            <person name="Xue C."/>
            <person name="Wang R."/>
            <person name="Manning V.A."/>
            <person name="Dhillon B."/>
            <person name="Tu Z.J."/>
            <person name="Steffenson B.J."/>
            <person name="Salamov A."/>
            <person name="Sun H."/>
            <person name="Lowry S."/>
            <person name="LaButti K."/>
            <person name="Han J."/>
            <person name="Copeland A."/>
            <person name="Lindquist E."/>
            <person name="Barry K."/>
            <person name="Schmutz J."/>
            <person name="Baker S.E."/>
            <person name="Ciuffetti L.M."/>
            <person name="Grigoriev I.V."/>
            <person name="Zhong S."/>
            <person name="Turgeon B.G."/>
        </authorList>
    </citation>
    <scope>NUCLEOTIDE SEQUENCE [LARGE SCALE GENOMIC DNA]</scope>
    <source>
        <strain evidence="12">C5 / ATCC 48332 / race O</strain>
    </source>
</reference>
<dbReference type="GO" id="GO:0005506">
    <property type="term" value="F:iron ion binding"/>
    <property type="evidence" value="ECO:0007669"/>
    <property type="project" value="InterPro"/>
</dbReference>
<name>M2UKI0_COCH5</name>
<keyword evidence="5 9" id="KW-0560">Oxidoreductase</keyword>
<dbReference type="STRING" id="701091.M2UKI0"/>
<dbReference type="InterPro" id="IPR036396">
    <property type="entry name" value="Cyt_P450_sf"/>
</dbReference>
<dbReference type="HOGENOM" id="CLU_001570_14_11_1"/>
<dbReference type="InterPro" id="IPR002401">
    <property type="entry name" value="Cyt_P450_E_grp-I"/>
</dbReference>
<dbReference type="SUPFAM" id="SSF48264">
    <property type="entry name" value="Cytochrome P450"/>
    <property type="match status" value="1"/>
</dbReference>
<evidence type="ECO:0000256" key="3">
    <source>
        <dbReference type="ARBA" id="ARBA00022617"/>
    </source>
</evidence>
<dbReference type="OrthoDB" id="1470350at2759"/>
<evidence type="ECO:0000256" key="10">
    <source>
        <dbReference type="SAM" id="Phobius"/>
    </source>
</evidence>
<reference evidence="11 12" key="1">
    <citation type="journal article" date="2012" name="PLoS Pathog.">
        <title>Diverse lifestyles and strategies of plant pathogenesis encoded in the genomes of eighteen Dothideomycetes fungi.</title>
        <authorList>
            <person name="Ohm R.A."/>
            <person name="Feau N."/>
            <person name="Henrissat B."/>
            <person name="Schoch C.L."/>
            <person name="Horwitz B.A."/>
            <person name="Barry K.W."/>
            <person name="Condon B.J."/>
            <person name="Copeland A.C."/>
            <person name="Dhillon B."/>
            <person name="Glaser F."/>
            <person name="Hesse C.N."/>
            <person name="Kosti I."/>
            <person name="LaButti K."/>
            <person name="Lindquist E.A."/>
            <person name="Lucas S."/>
            <person name="Salamov A.A."/>
            <person name="Bradshaw R.E."/>
            <person name="Ciuffetti L."/>
            <person name="Hamelin R.C."/>
            <person name="Kema G.H.J."/>
            <person name="Lawrence C."/>
            <person name="Scott J.A."/>
            <person name="Spatafora J.W."/>
            <person name="Turgeon B.G."/>
            <person name="de Wit P.J.G.M."/>
            <person name="Zhong S."/>
            <person name="Goodwin S.B."/>
            <person name="Grigoriev I.V."/>
        </authorList>
    </citation>
    <scope>NUCLEOTIDE SEQUENCE [LARGE SCALE GENOMIC DNA]</scope>
    <source>
        <strain evidence="12">C5 / ATCC 48332 / race O</strain>
    </source>
</reference>
<evidence type="ECO:0000313" key="11">
    <source>
        <dbReference type="EMBL" id="EMD88498.1"/>
    </source>
</evidence>
<keyword evidence="3 8" id="KW-0349">Heme</keyword>
<organism evidence="11 12">
    <name type="scientific">Cochliobolus heterostrophus (strain C5 / ATCC 48332 / race O)</name>
    <name type="common">Southern corn leaf blight fungus</name>
    <name type="synonym">Bipolaris maydis</name>
    <dbReference type="NCBI Taxonomy" id="701091"/>
    <lineage>
        <taxon>Eukaryota</taxon>
        <taxon>Fungi</taxon>
        <taxon>Dikarya</taxon>
        <taxon>Ascomycota</taxon>
        <taxon>Pezizomycotina</taxon>
        <taxon>Dothideomycetes</taxon>
        <taxon>Pleosporomycetidae</taxon>
        <taxon>Pleosporales</taxon>
        <taxon>Pleosporineae</taxon>
        <taxon>Pleosporaceae</taxon>
        <taxon>Bipolaris</taxon>
    </lineage>
</organism>
<dbReference type="PRINTS" id="PR00463">
    <property type="entry name" value="EP450I"/>
</dbReference>
<keyword evidence="10" id="KW-0812">Transmembrane</keyword>
<evidence type="ECO:0000256" key="2">
    <source>
        <dbReference type="ARBA" id="ARBA00010617"/>
    </source>
</evidence>
<keyword evidence="10" id="KW-0472">Membrane</keyword>
<proteinExistence type="inferred from homology"/>
<keyword evidence="4 8" id="KW-0479">Metal-binding</keyword>
<dbReference type="GO" id="GO:0020037">
    <property type="term" value="F:heme binding"/>
    <property type="evidence" value="ECO:0007669"/>
    <property type="project" value="InterPro"/>
</dbReference>
<dbReference type="Gene3D" id="1.10.630.10">
    <property type="entry name" value="Cytochrome P450"/>
    <property type="match status" value="1"/>
</dbReference>
<dbReference type="eggNOG" id="KOG0159">
    <property type="taxonomic scope" value="Eukaryota"/>
</dbReference>
<feature type="transmembrane region" description="Helical" evidence="10">
    <location>
        <begin position="20"/>
        <end position="42"/>
    </location>
</feature>
<keyword evidence="10" id="KW-1133">Transmembrane helix</keyword>
<accession>M2UKI0</accession>
<dbReference type="PANTHER" id="PTHR24305:SF230">
    <property type="entry name" value="P450, PUTATIVE (EUROFUNG)-RELATED"/>
    <property type="match status" value="1"/>
</dbReference>
<dbReference type="GO" id="GO:0004497">
    <property type="term" value="F:monooxygenase activity"/>
    <property type="evidence" value="ECO:0007669"/>
    <property type="project" value="UniProtKB-KW"/>
</dbReference>
<keyword evidence="12" id="KW-1185">Reference proteome</keyword>
<sequence>MSDNPQGLTQHLIENVRIGFTLLFITVAFVTWQLAVIIYNIYFHPLRHFPGPKLWIASCLVRHYYAIIGSFDEKIREFHLQYGEVVRFSPHELSFRTAAAWKDIYGHNRVQMPKGLFYPPDETPNISFSNDADHSRYRKSMSNAFSEKCLRQQEGLMKQYIDELIHKLRDVATSQTPTNMVKWYTLVGFDLIGDLAFGKSFGGLRDMTYHEWVANIFQFAKAGEVINMCRDYPWLLHIFRIVMKFSSDNDARQRQSDHARTVSLERIHNDDLHGRGDFMDSLLQTGKNQNLLSEDEVISNAGILLIAGAETTSTALSGTTFWLLKTPAALARVTQEVRSTFTSEEDINFISTSTKLPYLNACLEEGLRRYPPISGILPRWTLSPTNISGYMVPPKSLVAVHQSAANWSDANFHRPLDFCPERWLPESTLNPQSPFYSDNREAMQAFSVGPRNCIGRNLAYNEMRIILARVLWNFDLTLSPESSSWDKQKAFAFWDKGPLIVKLQLRDEE</sequence>
<dbReference type="OMA" id="YHYWVAT"/>
<dbReference type="GO" id="GO:0016705">
    <property type="term" value="F:oxidoreductase activity, acting on paired donors, with incorporation or reduction of molecular oxygen"/>
    <property type="evidence" value="ECO:0007669"/>
    <property type="project" value="InterPro"/>
</dbReference>
<evidence type="ECO:0000256" key="9">
    <source>
        <dbReference type="RuleBase" id="RU000461"/>
    </source>
</evidence>